<dbReference type="PRINTS" id="PR00463">
    <property type="entry name" value="EP450I"/>
</dbReference>
<protein>
    <submittedName>
        <fullName evidence="10">Cytochrome P450 ClCP1</fullName>
    </submittedName>
</protein>
<organism evidence="10 11">
    <name type="scientific">Lophiostoma macrostomum CBS 122681</name>
    <dbReference type="NCBI Taxonomy" id="1314788"/>
    <lineage>
        <taxon>Eukaryota</taxon>
        <taxon>Fungi</taxon>
        <taxon>Dikarya</taxon>
        <taxon>Ascomycota</taxon>
        <taxon>Pezizomycotina</taxon>
        <taxon>Dothideomycetes</taxon>
        <taxon>Pleosporomycetidae</taxon>
        <taxon>Pleosporales</taxon>
        <taxon>Lophiostomataceae</taxon>
        <taxon>Lophiostoma</taxon>
    </lineage>
</organism>
<keyword evidence="5 9" id="KW-0560">Oxidoreductase</keyword>
<comment type="similarity">
    <text evidence="2 9">Belongs to the cytochrome P450 family.</text>
</comment>
<comment type="cofactor">
    <cofactor evidence="1 8">
        <name>heme</name>
        <dbReference type="ChEBI" id="CHEBI:30413"/>
    </cofactor>
</comment>
<dbReference type="Pfam" id="PF00067">
    <property type="entry name" value="p450"/>
    <property type="match status" value="1"/>
</dbReference>
<gene>
    <name evidence="10" type="ORF">K491DRAFT_701327</name>
</gene>
<keyword evidence="11" id="KW-1185">Reference proteome</keyword>
<evidence type="ECO:0000313" key="10">
    <source>
        <dbReference type="EMBL" id="KAF2661049.1"/>
    </source>
</evidence>
<evidence type="ECO:0000256" key="1">
    <source>
        <dbReference type="ARBA" id="ARBA00001971"/>
    </source>
</evidence>
<dbReference type="Gene3D" id="1.10.630.10">
    <property type="entry name" value="Cytochrome P450"/>
    <property type="match status" value="1"/>
</dbReference>
<dbReference type="InterPro" id="IPR001128">
    <property type="entry name" value="Cyt_P450"/>
</dbReference>
<dbReference type="OrthoDB" id="1470350at2759"/>
<keyword evidence="7 9" id="KW-0503">Monooxygenase</keyword>
<dbReference type="PANTHER" id="PTHR24305:SF230">
    <property type="entry name" value="P450, PUTATIVE (EUROFUNG)-RELATED"/>
    <property type="match status" value="1"/>
</dbReference>
<evidence type="ECO:0000256" key="5">
    <source>
        <dbReference type="ARBA" id="ARBA00023002"/>
    </source>
</evidence>
<dbReference type="InterPro" id="IPR036396">
    <property type="entry name" value="Cyt_P450_sf"/>
</dbReference>
<keyword evidence="3 8" id="KW-0349">Heme</keyword>
<dbReference type="GO" id="GO:0020037">
    <property type="term" value="F:heme binding"/>
    <property type="evidence" value="ECO:0007669"/>
    <property type="project" value="InterPro"/>
</dbReference>
<dbReference type="InterPro" id="IPR050121">
    <property type="entry name" value="Cytochrome_P450_monoxygenase"/>
</dbReference>
<dbReference type="GO" id="GO:0005506">
    <property type="term" value="F:iron ion binding"/>
    <property type="evidence" value="ECO:0007669"/>
    <property type="project" value="InterPro"/>
</dbReference>
<evidence type="ECO:0000313" key="11">
    <source>
        <dbReference type="Proteomes" id="UP000799324"/>
    </source>
</evidence>
<sequence>MNKVSKGTFAIGLALALGLYLVARALYNLFFHPLKSHPGPILWKISRVPLLFNMMLGILPYRVKEFHDRYGPVVRVAPDELSFLDGWKDIYALRYLDRPPQWRLVLPGINADDLISAVSSTHARFRKALAAAFSPQAVKKQEPTIVAYIDLLMDKLRALSLQGTRDEPAVINLVEWISYAAFDLTSDLGWGRPLQCLENGKYQTWMIAITQYQASLVAVVLKYYPPLHRLVDYITPNHILEALHTIMSIARGHVNHRLALKEKRMDIIGSILAHNKTSKDRELSYAEMLSNSTLLVLGGSGPTMTAMTGTLHYMLARPICLDRACVEVRSAFASDSEITGATTETLLYLDAVIKEGLRMCPPFPDSLRRVVRKDGAEIAGTYVPEGTVVSCAPWSTMQSAIIFNEPQQFLPERWIETHDERFSSDCRDSYYPFSLGPRNCPGQHLAMLEMRILLAKLLFLFDLKLAKGKNLRDWADQKIFWHWQQDDINVELRLKDS</sequence>
<accession>A0A6A6TLU9</accession>
<evidence type="ECO:0000256" key="8">
    <source>
        <dbReference type="PIRSR" id="PIRSR602401-1"/>
    </source>
</evidence>
<dbReference type="Proteomes" id="UP000799324">
    <property type="component" value="Unassembled WGS sequence"/>
</dbReference>
<evidence type="ECO:0000256" key="7">
    <source>
        <dbReference type="ARBA" id="ARBA00023033"/>
    </source>
</evidence>
<dbReference type="PRINTS" id="PR00385">
    <property type="entry name" value="P450"/>
</dbReference>
<evidence type="ECO:0000256" key="2">
    <source>
        <dbReference type="ARBA" id="ARBA00010617"/>
    </source>
</evidence>
<evidence type="ECO:0000256" key="4">
    <source>
        <dbReference type="ARBA" id="ARBA00022723"/>
    </source>
</evidence>
<dbReference type="PANTHER" id="PTHR24305">
    <property type="entry name" value="CYTOCHROME P450"/>
    <property type="match status" value="1"/>
</dbReference>
<proteinExistence type="inferred from homology"/>
<dbReference type="EMBL" id="MU004296">
    <property type="protein sequence ID" value="KAF2661049.1"/>
    <property type="molecule type" value="Genomic_DNA"/>
</dbReference>
<dbReference type="GO" id="GO:0004497">
    <property type="term" value="F:monooxygenase activity"/>
    <property type="evidence" value="ECO:0007669"/>
    <property type="project" value="UniProtKB-KW"/>
</dbReference>
<dbReference type="SUPFAM" id="SSF48264">
    <property type="entry name" value="Cytochrome P450"/>
    <property type="match status" value="1"/>
</dbReference>
<keyword evidence="6 8" id="KW-0408">Iron</keyword>
<dbReference type="PROSITE" id="PS00086">
    <property type="entry name" value="CYTOCHROME_P450"/>
    <property type="match status" value="1"/>
</dbReference>
<evidence type="ECO:0000256" key="3">
    <source>
        <dbReference type="ARBA" id="ARBA00022617"/>
    </source>
</evidence>
<dbReference type="GO" id="GO:0016705">
    <property type="term" value="F:oxidoreductase activity, acting on paired donors, with incorporation or reduction of molecular oxygen"/>
    <property type="evidence" value="ECO:0007669"/>
    <property type="project" value="InterPro"/>
</dbReference>
<dbReference type="AlphaFoldDB" id="A0A6A6TLU9"/>
<dbReference type="CDD" id="cd11058">
    <property type="entry name" value="CYP60B-like"/>
    <property type="match status" value="1"/>
</dbReference>
<evidence type="ECO:0000256" key="9">
    <source>
        <dbReference type="RuleBase" id="RU000461"/>
    </source>
</evidence>
<dbReference type="InterPro" id="IPR002401">
    <property type="entry name" value="Cyt_P450_E_grp-I"/>
</dbReference>
<dbReference type="InterPro" id="IPR017972">
    <property type="entry name" value="Cyt_P450_CS"/>
</dbReference>
<evidence type="ECO:0000256" key="6">
    <source>
        <dbReference type="ARBA" id="ARBA00023004"/>
    </source>
</evidence>
<name>A0A6A6TLU9_9PLEO</name>
<keyword evidence="4 8" id="KW-0479">Metal-binding</keyword>
<reference evidence="10" key="1">
    <citation type="journal article" date="2020" name="Stud. Mycol.">
        <title>101 Dothideomycetes genomes: a test case for predicting lifestyles and emergence of pathogens.</title>
        <authorList>
            <person name="Haridas S."/>
            <person name="Albert R."/>
            <person name="Binder M."/>
            <person name="Bloem J."/>
            <person name="Labutti K."/>
            <person name="Salamov A."/>
            <person name="Andreopoulos B."/>
            <person name="Baker S."/>
            <person name="Barry K."/>
            <person name="Bills G."/>
            <person name="Bluhm B."/>
            <person name="Cannon C."/>
            <person name="Castanera R."/>
            <person name="Culley D."/>
            <person name="Daum C."/>
            <person name="Ezra D."/>
            <person name="Gonzalez J."/>
            <person name="Henrissat B."/>
            <person name="Kuo A."/>
            <person name="Liang C."/>
            <person name="Lipzen A."/>
            <person name="Lutzoni F."/>
            <person name="Magnuson J."/>
            <person name="Mondo S."/>
            <person name="Nolan M."/>
            <person name="Ohm R."/>
            <person name="Pangilinan J."/>
            <person name="Park H.-J."/>
            <person name="Ramirez L."/>
            <person name="Alfaro M."/>
            <person name="Sun H."/>
            <person name="Tritt A."/>
            <person name="Yoshinaga Y."/>
            <person name="Zwiers L.-H."/>
            <person name="Turgeon B."/>
            <person name="Goodwin S."/>
            <person name="Spatafora J."/>
            <person name="Crous P."/>
            <person name="Grigoriev I."/>
        </authorList>
    </citation>
    <scope>NUCLEOTIDE SEQUENCE</scope>
    <source>
        <strain evidence="10">CBS 122681</strain>
    </source>
</reference>
<feature type="binding site" description="axial binding residue" evidence="8">
    <location>
        <position position="440"/>
    </location>
    <ligand>
        <name>heme</name>
        <dbReference type="ChEBI" id="CHEBI:30413"/>
    </ligand>
    <ligandPart>
        <name>Fe</name>
        <dbReference type="ChEBI" id="CHEBI:18248"/>
    </ligandPart>
</feature>